<dbReference type="AlphaFoldDB" id="A0A2H1VHS4"/>
<sequence length="60" mass="6627">MFVFLRGENHPITSPALGEARRSTLTVSDLLTKIYPVPTPAFRASKLFNPGTPEKLKSVQ</sequence>
<organism evidence="1">
    <name type="scientific">Spodoptera frugiperda</name>
    <name type="common">Fall armyworm</name>
    <dbReference type="NCBI Taxonomy" id="7108"/>
    <lineage>
        <taxon>Eukaryota</taxon>
        <taxon>Metazoa</taxon>
        <taxon>Ecdysozoa</taxon>
        <taxon>Arthropoda</taxon>
        <taxon>Hexapoda</taxon>
        <taxon>Insecta</taxon>
        <taxon>Pterygota</taxon>
        <taxon>Neoptera</taxon>
        <taxon>Endopterygota</taxon>
        <taxon>Lepidoptera</taxon>
        <taxon>Glossata</taxon>
        <taxon>Ditrysia</taxon>
        <taxon>Noctuoidea</taxon>
        <taxon>Noctuidae</taxon>
        <taxon>Amphipyrinae</taxon>
        <taxon>Spodoptera</taxon>
    </lineage>
</organism>
<reference evidence="1" key="1">
    <citation type="submission" date="2016-07" db="EMBL/GenBank/DDBJ databases">
        <authorList>
            <person name="Bretaudeau A."/>
        </authorList>
    </citation>
    <scope>NUCLEOTIDE SEQUENCE</scope>
    <source>
        <strain evidence="1">Rice</strain>
        <tissue evidence="1">Whole body</tissue>
    </source>
</reference>
<protein>
    <submittedName>
        <fullName evidence="1">SFRICE_009361</fullName>
    </submittedName>
</protein>
<evidence type="ECO:0000313" key="1">
    <source>
        <dbReference type="EMBL" id="SOQ39972.1"/>
    </source>
</evidence>
<dbReference type="EMBL" id="ODYU01002459">
    <property type="protein sequence ID" value="SOQ39972.1"/>
    <property type="molecule type" value="Genomic_DNA"/>
</dbReference>
<name>A0A2H1VHS4_SPOFR</name>
<gene>
    <name evidence="1" type="ORF">SFRICE_009361</name>
</gene>
<accession>A0A2H1VHS4</accession>
<proteinExistence type="predicted"/>